<dbReference type="Pfam" id="PF13376">
    <property type="entry name" value="OmdA"/>
    <property type="match status" value="1"/>
</dbReference>
<gene>
    <name evidence="1" type="ORF">DXD46_14600</name>
</gene>
<evidence type="ECO:0000313" key="2">
    <source>
        <dbReference type="Proteomes" id="UP000260640"/>
    </source>
</evidence>
<evidence type="ECO:0000313" key="1">
    <source>
        <dbReference type="EMBL" id="RGJ84213.1"/>
    </source>
</evidence>
<dbReference type="Proteomes" id="UP000260640">
    <property type="component" value="Unassembled WGS sequence"/>
</dbReference>
<reference evidence="1 2" key="1">
    <citation type="submission" date="2018-08" db="EMBL/GenBank/DDBJ databases">
        <title>A genome reference for cultivated species of the human gut microbiota.</title>
        <authorList>
            <person name="Zou Y."/>
            <person name="Xue W."/>
            <person name="Luo G."/>
        </authorList>
    </citation>
    <scope>NUCLEOTIDE SEQUENCE [LARGE SCALE GENOMIC DNA]</scope>
    <source>
        <strain evidence="1 2">TM05-16</strain>
    </source>
</reference>
<accession>A0A3E4JIA3</accession>
<dbReference type="AlphaFoldDB" id="A0A3E4JIA3"/>
<protein>
    <submittedName>
        <fullName evidence="1">Thymidylate synthase</fullName>
    </submittedName>
</protein>
<dbReference type="RefSeq" id="WP_117700095.1">
    <property type="nucleotide sequence ID" value="NZ_JAQEUR010000035.1"/>
</dbReference>
<dbReference type="EMBL" id="QSPP01000052">
    <property type="protein sequence ID" value="RGJ84213.1"/>
    <property type="molecule type" value="Genomic_DNA"/>
</dbReference>
<organism evidence="1 2">
    <name type="scientific">Phocaeicola vulgatus</name>
    <name type="common">Bacteroides vulgatus</name>
    <dbReference type="NCBI Taxonomy" id="821"/>
    <lineage>
        <taxon>Bacteria</taxon>
        <taxon>Pseudomonadati</taxon>
        <taxon>Bacteroidota</taxon>
        <taxon>Bacteroidia</taxon>
        <taxon>Bacteroidales</taxon>
        <taxon>Bacteroidaceae</taxon>
        <taxon>Phocaeicola</taxon>
    </lineage>
</organism>
<proteinExistence type="predicted"/>
<sequence>MEIHNLLDVKSRTELREWLIHNHKTEKECWVVVKRGRPTDDNTFWYIDAVEEALCFGWIDSTTKKIADDITAQKLCPRKPRSNWSELNKERCRRMERLGLMTDAGRTVLPNMSPNGFIIDKDILQRLKSDPVVWNNFCQFPDLYRRIKIDTIQIKKNQPELFESRLNKFIENTRKGLLYGEWNDNGRL</sequence>
<name>A0A3E4JIA3_PHOVU</name>
<comment type="caution">
    <text evidence="1">The sequence shown here is derived from an EMBL/GenBank/DDBJ whole genome shotgun (WGS) entry which is preliminary data.</text>
</comment>